<keyword evidence="4 5" id="KW-0560">Oxidoreductase</keyword>
<dbReference type="Proteomes" id="UP000529795">
    <property type="component" value="Unassembled WGS sequence"/>
</dbReference>
<comment type="caution">
    <text evidence="5">Lacks conserved residue(s) required for the propagation of feature annotation.</text>
</comment>
<evidence type="ECO:0000256" key="1">
    <source>
        <dbReference type="ARBA" id="ARBA00006961"/>
    </source>
</evidence>
<name>A0A840F7Y2_9SPHN</name>
<dbReference type="GO" id="GO:0050660">
    <property type="term" value="F:flavin adenine dinucleotide binding"/>
    <property type="evidence" value="ECO:0007669"/>
    <property type="project" value="UniProtKB-UniRule"/>
</dbReference>
<dbReference type="SUPFAM" id="SSF52218">
    <property type="entry name" value="Flavoproteins"/>
    <property type="match status" value="1"/>
</dbReference>
<dbReference type="NCBIfam" id="TIGR01755">
    <property type="entry name" value="flav_wrbA"/>
    <property type="match status" value="1"/>
</dbReference>
<comment type="caution">
    <text evidence="7">The sequence shown here is derived from an EMBL/GenBank/DDBJ whole genome shotgun (WGS) entry which is preliminary data.</text>
</comment>
<organism evidence="7 8">
    <name type="scientific">Sphingomonas jinjuensis</name>
    <dbReference type="NCBI Taxonomy" id="535907"/>
    <lineage>
        <taxon>Bacteria</taxon>
        <taxon>Pseudomonadati</taxon>
        <taxon>Pseudomonadota</taxon>
        <taxon>Alphaproteobacteria</taxon>
        <taxon>Sphingomonadales</taxon>
        <taxon>Sphingomonadaceae</taxon>
        <taxon>Sphingomonas</taxon>
    </lineage>
</organism>
<comment type="catalytic activity">
    <reaction evidence="5">
        <text>a quinone + NADPH + H(+) = a quinol + NADP(+)</text>
        <dbReference type="Rhea" id="RHEA:46164"/>
        <dbReference type="ChEBI" id="CHEBI:15378"/>
        <dbReference type="ChEBI" id="CHEBI:24646"/>
        <dbReference type="ChEBI" id="CHEBI:57783"/>
        <dbReference type="ChEBI" id="CHEBI:58349"/>
        <dbReference type="ChEBI" id="CHEBI:132124"/>
        <dbReference type="EC" id="1.6.5.2"/>
    </reaction>
</comment>
<dbReference type="EMBL" id="JACIEV010000011">
    <property type="protein sequence ID" value="MBB4155353.1"/>
    <property type="molecule type" value="Genomic_DNA"/>
</dbReference>
<dbReference type="PROSITE" id="PS50902">
    <property type="entry name" value="FLAVODOXIN_LIKE"/>
    <property type="match status" value="1"/>
</dbReference>
<keyword evidence="5" id="KW-0520">NAD</keyword>
<dbReference type="InterPro" id="IPR029039">
    <property type="entry name" value="Flavoprotein-like_sf"/>
</dbReference>
<dbReference type="GO" id="GO:0010181">
    <property type="term" value="F:FMN binding"/>
    <property type="evidence" value="ECO:0007669"/>
    <property type="project" value="InterPro"/>
</dbReference>
<feature type="binding site" evidence="5">
    <location>
        <position position="12"/>
    </location>
    <ligand>
        <name>NAD(+)</name>
        <dbReference type="ChEBI" id="CHEBI:57540"/>
    </ligand>
</feature>
<evidence type="ECO:0000313" key="7">
    <source>
        <dbReference type="EMBL" id="MBB4155353.1"/>
    </source>
</evidence>
<comment type="catalytic activity">
    <reaction evidence="5">
        <text>a quinone + NADH + H(+) = a quinol + NAD(+)</text>
        <dbReference type="Rhea" id="RHEA:46160"/>
        <dbReference type="ChEBI" id="CHEBI:15378"/>
        <dbReference type="ChEBI" id="CHEBI:24646"/>
        <dbReference type="ChEBI" id="CHEBI:57540"/>
        <dbReference type="ChEBI" id="CHEBI:57945"/>
        <dbReference type="ChEBI" id="CHEBI:132124"/>
        <dbReference type="EC" id="1.6.5.2"/>
    </reaction>
</comment>
<accession>A0A840F7Y2</accession>
<dbReference type="InterPro" id="IPR005025">
    <property type="entry name" value="FMN_Rdtase-like_dom"/>
</dbReference>
<dbReference type="RefSeq" id="WP_183986768.1">
    <property type="nucleotide sequence ID" value="NZ_JACIEV010000011.1"/>
</dbReference>
<keyword evidence="3 5" id="KW-0288">FMN</keyword>
<keyword evidence="5" id="KW-0547">Nucleotide-binding</keyword>
<dbReference type="PANTHER" id="PTHR30546:SF23">
    <property type="entry name" value="FLAVOPROTEIN-LIKE PROTEIN YCP4-RELATED"/>
    <property type="match status" value="1"/>
</dbReference>
<dbReference type="Pfam" id="PF03358">
    <property type="entry name" value="FMN_red"/>
    <property type="match status" value="1"/>
</dbReference>
<evidence type="ECO:0000256" key="3">
    <source>
        <dbReference type="ARBA" id="ARBA00022643"/>
    </source>
</evidence>
<keyword evidence="2 5" id="KW-0285">Flavoprotein</keyword>
<evidence type="ECO:0000259" key="6">
    <source>
        <dbReference type="PROSITE" id="PS50902"/>
    </source>
</evidence>
<dbReference type="AlphaFoldDB" id="A0A840F7Y2"/>
<reference evidence="7 8" key="1">
    <citation type="submission" date="2020-08" db="EMBL/GenBank/DDBJ databases">
        <title>Genomic Encyclopedia of Type Strains, Phase IV (KMG-IV): sequencing the most valuable type-strain genomes for metagenomic binning, comparative biology and taxonomic classification.</title>
        <authorList>
            <person name="Goeker M."/>
        </authorList>
    </citation>
    <scope>NUCLEOTIDE SEQUENCE [LARGE SCALE GENOMIC DNA]</scope>
    <source>
        <strain evidence="7 8">YC6723</strain>
    </source>
</reference>
<evidence type="ECO:0000256" key="4">
    <source>
        <dbReference type="ARBA" id="ARBA00023002"/>
    </source>
</evidence>
<keyword evidence="5" id="KW-0521">NADP</keyword>
<evidence type="ECO:0000313" key="8">
    <source>
        <dbReference type="Proteomes" id="UP000529795"/>
    </source>
</evidence>
<feature type="binding site" evidence="5">
    <location>
        <begin position="10"/>
        <end position="15"/>
    </location>
    <ligand>
        <name>FMN</name>
        <dbReference type="ChEBI" id="CHEBI:58210"/>
    </ligand>
</feature>
<dbReference type="HAMAP" id="MF_01017">
    <property type="entry name" value="NQOR"/>
    <property type="match status" value="1"/>
</dbReference>
<comment type="similarity">
    <text evidence="1 5">Belongs to the WrbA family.</text>
</comment>
<dbReference type="GO" id="GO:0051287">
    <property type="term" value="F:NAD binding"/>
    <property type="evidence" value="ECO:0007669"/>
    <property type="project" value="UniProtKB-UniRule"/>
</dbReference>
<dbReference type="GO" id="GO:0016020">
    <property type="term" value="C:membrane"/>
    <property type="evidence" value="ECO:0007669"/>
    <property type="project" value="TreeGrafter"/>
</dbReference>
<evidence type="ECO:0000256" key="2">
    <source>
        <dbReference type="ARBA" id="ARBA00022630"/>
    </source>
</evidence>
<dbReference type="GO" id="GO:0003955">
    <property type="term" value="F:NAD(P)H dehydrogenase (quinone) activity"/>
    <property type="evidence" value="ECO:0007669"/>
    <property type="project" value="UniProtKB-UniRule"/>
</dbReference>
<protein>
    <recommendedName>
        <fullName evidence="5">NAD(P)H dehydrogenase (quinone)</fullName>
        <ecNumber evidence="5">1.6.5.2</ecNumber>
    </recommendedName>
    <alternativeName>
        <fullName evidence="5">NAD(P)H:quinone oxidoreductase</fullName>
        <shortName evidence="5">NQO</shortName>
    </alternativeName>
</protein>
<feature type="domain" description="Flavodoxin-like" evidence="6">
    <location>
        <begin position="4"/>
        <end position="191"/>
    </location>
</feature>
<gene>
    <name evidence="7" type="ORF">GGQ80_003273</name>
</gene>
<dbReference type="PANTHER" id="PTHR30546">
    <property type="entry name" value="FLAVODOXIN-RELATED PROTEIN WRBA-RELATED"/>
    <property type="match status" value="1"/>
</dbReference>
<sequence>MTKVLVLYYSSYGHIEKMADAMAEGAKAGGAEVDIRRVAETAPAEVVKAAGFKADTLHAEIESPDKLAEYDAIIVGAPTRYGRMPSQMAAFWDTTGGLWMKGALVGKIGGAFTSTASQHGGQETTLFSILTNLLHHGMTIVGLDYGYQGQMGVDEVKGGTPYGASTLADGDGSRQPSAVELDGARYQGKRIAELAAKVKG</sequence>
<dbReference type="EC" id="1.6.5.2" evidence="5"/>
<dbReference type="Gene3D" id="3.40.50.360">
    <property type="match status" value="1"/>
</dbReference>
<dbReference type="InterPro" id="IPR037513">
    <property type="entry name" value="NQO"/>
</dbReference>
<dbReference type="InterPro" id="IPR008254">
    <property type="entry name" value="Flavodoxin/NO_synth"/>
</dbReference>
<feature type="binding site" evidence="5">
    <location>
        <begin position="79"/>
        <end position="81"/>
    </location>
    <ligand>
        <name>FMN</name>
        <dbReference type="ChEBI" id="CHEBI:58210"/>
    </ligand>
</feature>
<comment type="cofactor">
    <cofactor evidence="5">
        <name>FMN</name>
        <dbReference type="ChEBI" id="CHEBI:58210"/>
    </cofactor>
    <text evidence="5">Binds 1 FMN per monomer.</text>
</comment>
<dbReference type="NCBIfam" id="NF002999">
    <property type="entry name" value="PRK03767.1"/>
    <property type="match status" value="1"/>
</dbReference>
<feature type="binding site" evidence="5">
    <location>
        <position position="99"/>
    </location>
    <ligand>
        <name>substrate</name>
    </ligand>
</feature>
<keyword evidence="8" id="KW-1185">Reference proteome</keyword>
<feature type="binding site" evidence="5">
    <location>
        <position position="135"/>
    </location>
    <ligand>
        <name>FMN</name>
        <dbReference type="ChEBI" id="CHEBI:58210"/>
    </ligand>
</feature>
<proteinExistence type="inferred from homology"/>
<dbReference type="GO" id="GO:0050661">
    <property type="term" value="F:NADP binding"/>
    <property type="evidence" value="ECO:0007669"/>
    <property type="project" value="UniProtKB-UniRule"/>
</dbReference>
<dbReference type="FunFam" id="3.40.50.360:FF:000001">
    <property type="entry name" value="NAD(P)H dehydrogenase (Quinone) FQR1-like"/>
    <property type="match status" value="1"/>
</dbReference>
<dbReference type="InterPro" id="IPR010089">
    <property type="entry name" value="Flavoprotein_WrbA-like"/>
</dbReference>
<evidence type="ECO:0000256" key="5">
    <source>
        <dbReference type="HAMAP-Rule" id="MF_01017"/>
    </source>
</evidence>